<dbReference type="RefSeq" id="WP_206707062.1">
    <property type="nucleotide sequence ID" value="NZ_CP059066.1"/>
</dbReference>
<evidence type="ECO:0008006" key="4">
    <source>
        <dbReference type="Google" id="ProtNLM"/>
    </source>
</evidence>
<dbReference type="InterPro" id="IPR012452">
    <property type="entry name" value="DUF1657"/>
</dbReference>
<keyword evidence="3" id="KW-1185">Reference proteome</keyword>
<dbReference type="AlphaFoldDB" id="A0A8A0RN86"/>
<feature type="compositionally biased region" description="Polar residues" evidence="1">
    <location>
        <begin position="23"/>
        <end position="41"/>
    </location>
</feature>
<gene>
    <name evidence="2" type="ORF">H0A61_02103</name>
</gene>
<sequence>MTVQSDLKKALASAQSALGSYSTFAESTQDQSAKQMFQQMAQDMQRHIDQLNSRLSYIEKNNPLNQQ</sequence>
<organism evidence="2 3">
    <name type="scientific">Koleobacter methoxysyntrophicus</name>
    <dbReference type="NCBI Taxonomy" id="2751313"/>
    <lineage>
        <taxon>Bacteria</taxon>
        <taxon>Bacillati</taxon>
        <taxon>Bacillota</taxon>
        <taxon>Clostridia</taxon>
        <taxon>Koleobacterales</taxon>
        <taxon>Koleobacteraceae</taxon>
        <taxon>Koleobacter</taxon>
    </lineage>
</organism>
<dbReference type="InterPro" id="IPR012347">
    <property type="entry name" value="Ferritin-like"/>
</dbReference>
<evidence type="ECO:0000256" key="1">
    <source>
        <dbReference type="SAM" id="MobiDB-lite"/>
    </source>
</evidence>
<dbReference type="InterPro" id="IPR009078">
    <property type="entry name" value="Ferritin-like_SF"/>
</dbReference>
<dbReference type="SUPFAM" id="SSF47240">
    <property type="entry name" value="Ferritin-like"/>
    <property type="match status" value="1"/>
</dbReference>
<dbReference type="Pfam" id="PF07870">
    <property type="entry name" value="DUF1657"/>
    <property type="match status" value="1"/>
</dbReference>
<evidence type="ECO:0000313" key="2">
    <source>
        <dbReference type="EMBL" id="QSQ09723.1"/>
    </source>
</evidence>
<name>A0A8A0RN86_9FIRM</name>
<feature type="region of interest" description="Disordered" evidence="1">
    <location>
        <begin position="22"/>
        <end position="41"/>
    </location>
</feature>
<proteinExistence type="predicted"/>
<dbReference type="Proteomes" id="UP000662904">
    <property type="component" value="Chromosome"/>
</dbReference>
<reference evidence="2" key="1">
    <citation type="submission" date="2020-07" db="EMBL/GenBank/DDBJ databases">
        <title>Koleobacter methoxysyntrophicus gen. nov., sp. nov., a novel anaerobic bacterium isolated from deep subsurface oil field and proposal of Koleobacterales ord. nov. in the phylum Firmicutes.</title>
        <authorList>
            <person name="Sakamoto S."/>
            <person name="Tamaki H."/>
        </authorList>
    </citation>
    <scope>NUCLEOTIDE SEQUENCE</scope>
    <source>
        <strain evidence="2">NRmbB1</strain>
    </source>
</reference>
<accession>A0A8A0RN86</accession>
<protein>
    <recommendedName>
        <fullName evidence="4">DUF1657 domain-containing protein</fullName>
    </recommendedName>
</protein>
<dbReference type="EMBL" id="CP059066">
    <property type="protein sequence ID" value="QSQ09723.1"/>
    <property type="molecule type" value="Genomic_DNA"/>
</dbReference>
<dbReference type="KEGG" id="kme:H0A61_02103"/>
<dbReference type="Gene3D" id="1.20.1260.10">
    <property type="match status" value="1"/>
</dbReference>
<evidence type="ECO:0000313" key="3">
    <source>
        <dbReference type="Proteomes" id="UP000662904"/>
    </source>
</evidence>